<feature type="region of interest" description="Disordered" evidence="1">
    <location>
        <begin position="38"/>
        <end position="62"/>
    </location>
</feature>
<proteinExistence type="predicted"/>
<evidence type="ECO:0000256" key="1">
    <source>
        <dbReference type="SAM" id="MobiDB-lite"/>
    </source>
</evidence>
<dbReference type="EMBL" id="KT982366">
    <property type="protein sequence ID" value="AOR51242.1"/>
    <property type="molecule type" value="Genomic_DNA"/>
</dbReference>
<evidence type="ECO:0000313" key="2">
    <source>
        <dbReference type="EMBL" id="AOR51242.1"/>
    </source>
</evidence>
<dbReference type="AlphaFoldDB" id="A0A1C9U539"/>
<sequence>MSGGQSKRCTAARIKSETHDNKQLKQLVFNDLAQPPQHFISKSMSSGSVDSVDNSAPGPNLL</sequence>
<name>A0A1C9U539_9BACT</name>
<feature type="compositionally biased region" description="Low complexity" evidence="1">
    <location>
        <begin position="41"/>
        <end position="55"/>
    </location>
</feature>
<reference evidence="2" key="1">
    <citation type="journal article" date="2016" name="Sci. Rep.">
        <title>Triclosan Resistome from Metagenome Reveals Diverse Enoyl Acyl Carrier Protein Reductases and Selective Enrichment of Triclosan Resistance Genes.</title>
        <authorList>
            <person name="Khan R."/>
            <person name="Kong H.G."/>
            <person name="Jung Y.H."/>
            <person name="Choi J."/>
            <person name="Baek K.Y."/>
            <person name="Hwang E.C."/>
            <person name="Lee S.W."/>
        </authorList>
    </citation>
    <scope>NUCLEOTIDE SEQUENCE</scope>
</reference>
<accession>A0A1C9U539</accession>
<protein>
    <submittedName>
        <fullName evidence="2">Uncharacterized protein</fullName>
    </submittedName>
</protein>
<organism evidence="2">
    <name type="scientific">uncultured bacterium pBE3-1</name>
    <dbReference type="NCBI Taxonomy" id="1781161"/>
    <lineage>
        <taxon>Bacteria</taxon>
        <taxon>environmental samples</taxon>
    </lineage>
</organism>